<organism evidence="1">
    <name type="scientific">Solanum chacoense</name>
    <name type="common">Chaco potato</name>
    <dbReference type="NCBI Taxonomy" id="4108"/>
    <lineage>
        <taxon>Eukaryota</taxon>
        <taxon>Viridiplantae</taxon>
        <taxon>Streptophyta</taxon>
        <taxon>Embryophyta</taxon>
        <taxon>Tracheophyta</taxon>
        <taxon>Spermatophyta</taxon>
        <taxon>Magnoliopsida</taxon>
        <taxon>eudicotyledons</taxon>
        <taxon>Gunneridae</taxon>
        <taxon>Pentapetalae</taxon>
        <taxon>asterids</taxon>
        <taxon>lamiids</taxon>
        <taxon>Solanales</taxon>
        <taxon>Solanaceae</taxon>
        <taxon>Solanoideae</taxon>
        <taxon>Solaneae</taxon>
        <taxon>Solanum</taxon>
    </lineage>
</organism>
<reference evidence="1" key="1">
    <citation type="submission" date="2015-12" db="EMBL/GenBank/DDBJ databases">
        <title>Gene expression during late stages of embryo sac development: a critical building block for successful pollen-pistil interactions.</title>
        <authorList>
            <person name="Liu Y."/>
            <person name="Joly V."/>
            <person name="Sabar M."/>
            <person name="Matton D.P."/>
        </authorList>
    </citation>
    <scope>NUCLEOTIDE SEQUENCE</scope>
</reference>
<protein>
    <submittedName>
        <fullName evidence="1">Putative ovule protein</fullName>
    </submittedName>
</protein>
<accession>A0A0V0GEL0</accession>
<feature type="non-terminal residue" evidence="1">
    <location>
        <position position="1"/>
    </location>
</feature>
<dbReference type="EMBL" id="GEDG01041035">
    <property type="protein sequence ID" value="JAP06517.1"/>
    <property type="molecule type" value="Transcribed_RNA"/>
</dbReference>
<name>A0A0V0GEL0_SOLCH</name>
<sequence>VYLYLNYILLYPNSYTILLVPPRTSSSHGRTTSTLILQVRSYVLGVIELRVNLCAMRAHLYIFLLSKPNMMFSVEPIV</sequence>
<dbReference type="AlphaFoldDB" id="A0A0V0GEL0"/>
<proteinExistence type="predicted"/>
<evidence type="ECO:0000313" key="1">
    <source>
        <dbReference type="EMBL" id="JAP06517.1"/>
    </source>
</evidence>